<dbReference type="AlphaFoldDB" id="A0A3Q8X2Q4"/>
<dbReference type="KEGG" id="palb:EJC50_04875"/>
<organism evidence="1 2">
    <name type="scientific">Paenibacillus albus</name>
    <dbReference type="NCBI Taxonomy" id="2495582"/>
    <lineage>
        <taxon>Bacteria</taxon>
        <taxon>Bacillati</taxon>
        <taxon>Bacillota</taxon>
        <taxon>Bacilli</taxon>
        <taxon>Bacillales</taxon>
        <taxon>Paenibacillaceae</taxon>
        <taxon>Paenibacillus</taxon>
    </lineage>
</organism>
<sequence length="162" mass="18037">MSYEAVLPIWRVVRDRFQKMVESLKEEELHMAMSPESATIAHMIRHNAEVEYMFADWFFGRSAPEDITYMASGKTDSYDPEAFTLGAVIAFSAAADTYFTEAMSVLPSDLWDVEITSKIGPSTPREALGRAIYHTGIHAGQIALIRKHAPLAAAAIKQTIIQ</sequence>
<protein>
    <submittedName>
        <fullName evidence="1">DUF664 domain-containing protein</fullName>
    </submittedName>
</protein>
<dbReference type="SUPFAM" id="SSF109854">
    <property type="entry name" value="DinB/YfiT-like putative metalloenzymes"/>
    <property type="match status" value="1"/>
</dbReference>
<reference evidence="2" key="1">
    <citation type="submission" date="2018-12" db="EMBL/GenBank/DDBJ databases">
        <title>Genome sequence of Peanibacillus sp.</title>
        <authorList>
            <person name="Subramani G."/>
            <person name="Srinivasan S."/>
            <person name="Kim M.K."/>
        </authorList>
    </citation>
    <scope>NUCLEOTIDE SEQUENCE [LARGE SCALE GENOMIC DNA]</scope>
    <source>
        <strain evidence="2">18JY67-1</strain>
    </source>
</reference>
<dbReference type="Pfam" id="PF04978">
    <property type="entry name" value="MST"/>
    <property type="match status" value="1"/>
</dbReference>
<dbReference type="Proteomes" id="UP000272528">
    <property type="component" value="Chromosome"/>
</dbReference>
<dbReference type="InterPro" id="IPR034660">
    <property type="entry name" value="DinB/YfiT-like"/>
</dbReference>
<accession>A0A3Q8X2Q4</accession>
<dbReference type="EMBL" id="CP034437">
    <property type="protein sequence ID" value="AZN39077.1"/>
    <property type="molecule type" value="Genomic_DNA"/>
</dbReference>
<name>A0A3Q8X2Q4_9BACL</name>
<dbReference type="Gene3D" id="1.20.120.450">
    <property type="entry name" value="dinb family like domain"/>
    <property type="match status" value="1"/>
</dbReference>
<dbReference type="InterPro" id="IPR007061">
    <property type="entry name" value="MST-like"/>
</dbReference>
<keyword evidence="2" id="KW-1185">Reference proteome</keyword>
<dbReference type="OrthoDB" id="824606at2"/>
<gene>
    <name evidence="1" type="ORF">EJC50_04875</name>
</gene>
<evidence type="ECO:0000313" key="2">
    <source>
        <dbReference type="Proteomes" id="UP000272528"/>
    </source>
</evidence>
<evidence type="ECO:0000313" key="1">
    <source>
        <dbReference type="EMBL" id="AZN39077.1"/>
    </source>
</evidence>
<dbReference type="RefSeq" id="WP_126013106.1">
    <property type="nucleotide sequence ID" value="NZ_CP034437.1"/>
</dbReference>
<proteinExistence type="predicted"/>